<comment type="similarity">
    <text evidence="1">Belongs to the UPF0749 family.</text>
</comment>
<dbReference type="RefSeq" id="WP_248823473.1">
    <property type="nucleotide sequence ID" value="NZ_JALKFT010000003.1"/>
</dbReference>
<evidence type="ECO:0000313" key="4">
    <source>
        <dbReference type="Proteomes" id="UP001201873"/>
    </source>
</evidence>
<organism evidence="3 4">
    <name type="scientific">Frankia umida</name>
    <dbReference type="NCBI Taxonomy" id="573489"/>
    <lineage>
        <taxon>Bacteria</taxon>
        <taxon>Bacillati</taxon>
        <taxon>Actinomycetota</taxon>
        <taxon>Actinomycetes</taxon>
        <taxon>Frankiales</taxon>
        <taxon>Frankiaceae</taxon>
        <taxon>Frankia</taxon>
    </lineage>
</organism>
<evidence type="ECO:0000256" key="2">
    <source>
        <dbReference type="SAM" id="MobiDB-lite"/>
    </source>
</evidence>
<dbReference type="Proteomes" id="UP001201873">
    <property type="component" value="Unassembled WGS sequence"/>
</dbReference>
<feature type="compositionally biased region" description="Low complexity" evidence="2">
    <location>
        <begin position="52"/>
        <end position="68"/>
    </location>
</feature>
<sequence length="238" mass="24580">MVIASVLSLGVLLGGVARQPGRSADANAFADARLGPGAAAQVIADEARRAATEAATAPATATASARAVPPKPTPTAAPSASEVPGTTRSRLDLARAVGLAAVRGPAVSVELDDAPAESRRGPYPRGVRSPGPDDLVVHQQDVQAVVNALWHGGAEAMSIMGVRVTARTAVRCVGNTLLLDGEVFSPPFRITAIGDTAAMRTSLRDNPQIIVYRQYVDAYRLGYRVSQSTDVTLPAAQP</sequence>
<reference evidence="3 4" key="1">
    <citation type="submission" date="2022-04" db="EMBL/GenBank/DDBJ databases">
        <title>Genome diversity in the genus Frankia.</title>
        <authorList>
            <person name="Carlos-Shanley C."/>
            <person name="Hahn D."/>
        </authorList>
    </citation>
    <scope>NUCLEOTIDE SEQUENCE [LARGE SCALE GENOMIC DNA]</scope>
    <source>
        <strain evidence="3 4">Ag45/Mut15</strain>
    </source>
</reference>
<protein>
    <submittedName>
        <fullName evidence="3">DUF881 domain-containing protein</fullName>
    </submittedName>
</protein>
<dbReference type="EMBL" id="JALKFT010000003">
    <property type="protein sequence ID" value="MCK9874935.1"/>
    <property type="molecule type" value="Genomic_DNA"/>
</dbReference>
<comment type="caution">
    <text evidence="3">The sequence shown here is derived from an EMBL/GenBank/DDBJ whole genome shotgun (WGS) entry which is preliminary data.</text>
</comment>
<gene>
    <name evidence="3" type="ORF">MXD59_03910</name>
</gene>
<accession>A0ABT0JTQ0</accession>
<keyword evidence="4" id="KW-1185">Reference proteome</keyword>
<dbReference type="PANTHER" id="PTHR37313">
    <property type="entry name" value="UPF0749 PROTEIN RV1825"/>
    <property type="match status" value="1"/>
</dbReference>
<dbReference type="Gene3D" id="3.30.70.1880">
    <property type="entry name" value="Protein of unknown function DUF881"/>
    <property type="match status" value="1"/>
</dbReference>
<dbReference type="Pfam" id="PF05949">
    <property type="entry name" value="DUF881"/>
    <property type="match status" value="1"/>
</dbReference>
<feature type="region of interest" description="Disordered" evidence="2">
    <location>
        <begin position="51"/>
        <end position="88"/>
    </location>
</feature>
<dbReference type="InterPro" id="IPR010273">
    <property type="entry name" value="DUF881"/>
</dbReference>
<evidence type="ECO:0000256" key="1">
    <source>
        <dbReference type="ARBA" id="ARBA00009108"/>
    </source>
</evidence>
<proteinExistence type="inferred from homology"/>
<dbReference type="PANTHER" id="PTHR37313:SF4">
    <property type="entry name" value="CONSERVED MEMBRANE PROTEIN-RELATED"/>
    <property type="match status" value="1"/>
</dbReference>
<name>A0ABT0JTQ0_9ACTN</name>
<evidence type="ECO:0000313" key="3">
    <source>
        <dbReference type="EMBL" id="MCK9874935.1"/>
    </source>
</evidence>